<dbReference type="AlphaFoldDB" id="A0A7S2PQG5"/>
<feature type="region of interest" description="Disordered" evidence="4">
    <location>
        <begin position="121"/>
        <end position="146"/>
    </location>
</feature>
<feature type="repeat" description="ANK" evidence="3">
    <location>
        <begin position="56"/>
        <end position="89"/>
    </location>
</feature>
<dbReference type="SMART" id="SM00248">
    <property type="entry name" value="ANK"/>
    <property type="match status" value="2"/>
</dbReference>
<proteinExistence type="predicted"/>
<dbReference type="EMBL" id="HBGY01031761">
    <property type="protein sequence ID" value="CAD9610561.1"/>
    <property type="molecule type" value="Transcribed_RNA"/>
</dbReference>
<feature type="compositionally biased region" description="Acidic residues" evidence="4">
    <location>
        <begin position="132"/>
        <end position="146"/>
    </location>
</feature>
<protein>
    <submittedName>
        <fullName evidence="5">Uncharacterized protein</fullName>
    </submittedName>
</protein>
<dbReference type="InterPro" id="IPR036770">
    <property type="entry name" value="Ankyrin_rpt-contain_sf"/>
</dbReference>
<evidence type="ECO:0000256" key="1">
    <source>
        <dbReference type="ARBA" id="ARBA00022737"/>
    </source>
</evidence>
<keyword evidence="2 3" id="KW-0040">ANK repeat</keyword>
<evidence type="ECO:0000256" key="3">
    <source>
        <dbReference type="PROSITE-ProRule" id="PRU00023"/>
    </source>
</evidence>
<evidence type="ECO:0000256" key="4">
    <source>
        <dbReference type="SAM" id="MobiDB-lite"/>
    </source>
</evidence>
<dbReference type="SUPFAM" id="SSF48403">
    <property type="entry name" value="Ankyrin repeat"/>
    <property type="match status" value="1"/>
</dbReference>
<organism evidence="5">
    <name type="scientific">Leptocylindrus danicus</name>
    <dbReference type="NCBI Taxonomy" id="163516"/>
    <lineage>
        <taxon>Eukaryota</taxon>
        <taxon>Sar</taxon>
        <taxon>Stramenopiles</taxon>
        <taxon>Ochrophyta</taxon>
        <taxon>Bacillariophyta</taxon>
        <taxon>Coscinodiscophyceae</taxon>
        <taxon>Chaetocerotophycidae</taxon>
        <taxon>Leptocylindrales</taxon>
        <taxon>Leptocylindraceae</taxon>
        <taxon>Leptocylindrus</taxon>
    </lineage>
</organism>
<keyword evidence="1" id="KW-0677">Repeat</keyword>
<dbReference type="Gene3D" id="1.25.40.20">
    <property type="entry name" value="Ankyrin repeat-containing domain"/>
    <property type="match status" value="1"/>
</dbReference>
<name>A0A7S2PQG5_9STRA</name>
<dbReference type="PROSITE" id="PS50088">
    <property type="entry name" value="ANK_REPEAT"/>
    <property type="match status" value="1"/>
</dbReference>
<evidence type="ECO:0000256" key="2">
    <source>
        <dbReference type="ARBA" id="ARBA00023043"/>
    </source>
</evidence>
<dbReference type="PANTHER" id="PTHR24171">
    <property type="entry name" value="ANKYRIN REPEAT DOMAIN-CONTAINING PROTEIN 39-RELATED"/>
    <property type="match status" value="1"/>
</dbReference>
<dbReference type="PRINTS" id="PR01415">
    <property type="entry name" value="ANKYRIN"/>
</dbReference>
<reference evidence="5" key="1">
    <citation type="submission" date="2021-01" db="EMBL/GenBank/DDBJ databases">
        <authorList>
            <person name="Corre E."/>
            <person name="Pelletier E."/>
            <person name="Niang G."/>
            <person name="Scheremetjew M."/>
            <person name="Finn R."/>
            <person name="Kale V."/>
            <person name="Holt S."/>
            <person name="Cochrane G."/>
            <person name="Meng A."/>
            <person name="Brown T."/>
            <person name="Cohen L."/>
        </authorList>
    </citation>
    <scope>NUCLEOTIDE SEQUENCE</scope>
    <source>
        <strain evidence="5">B650</strain>
    </source>
</reference>
<accession>A0A7S2PQG5</accession>
<dbReference type="InterPro" id="IPR002110">
    <property type="entry name" value="Ankyrin_rpt"/>
</dbReference>
<gene>
    <name evidence="5" type="ORF">LDAN0321_LOCUS19814</name>
</gene>
<sequence length="167" mass="17717">MKFGLATASSPSDSNVPDNIVIETSTPWVAASDGNLATLKKSLESLRLPITCADDNGYTLLHAAASYSQMEVLEWLTSQEGCDLNVQDSDGDTPLHHCDAVEAAQLLIERGASVDVKNNAGETPLAAKEAEINDGSDEESDSEDEDALALKKLVNYLRDVSSSSMSA</sequence>
<evidence type="ECO:0000313" key="5">
    <source>
        <dbReference type="EMBL" id="CAD9610561.1"/>
    </source>
</evidence>
<dbReference type="Pfam" id="PF12796">
    <property type="entry name" value="Ank_2"/>
    <property type="match status" value="1"/>
</dbReference>